<evidence type="ECO:0000259" key="2">
    <source>
        <dbReference type="PROSITE" id="PS50076"/>
    </source>
</evidence>
<dbReference type="SUPFAM" id="SSF52172">
    <property type="entry name" value="CheY-like"/>
    <property type="match status" value="1"/>
</dbReference>
<dbReference type="KEGG" id="mbd:MEBOL_004975"/>
<feature type="region of interest" description="Disordered" evidence="1">
    <location>
        <begin position="532"/>
        <end position="552"/>
    </location>
</feature>
<feature type="region of interest" description="Disordered" evidence="1">
    <location>
        <begin position="423"/>
        <end position="456"/>
    </location>
</feature>
<feature type="compositionally biased region" description="Basic and acidic residues" evidence="1">
    <location>
        <begin position="600"/>
        <end position="640"/>
    </location>
</feature>
<reference evidence="3 4" key="1">
    <citation type="submission" date="2017-06" db="EMBL/GenBank/DDBJ databases">
        <authorList>
            <person name="Kim H.J."/>
            <person name="Triplett B.A."/>
        </authorList>
    </citation>
    <scope>NUCLEOTIDE SEQUENCE [LARGE SCALE GENOMIC DNA]</scope>
    <source>
        <strain evidence="3 4">DSM 14713</strain>
    </source>
</reference>
<feature type="region of interest" description="Disordered" evidence="1">
    <location>
        <begin position="676"/>
        <end position="707"/>
    </location>
</feature>
<dbReference type="PROSITE" id="PS50076">
    <property type="entry name" value="DNAJ_2"/>
    <property type="match status" value="1"/>
</dbReference>
<dbReference type="OrthoDB" id="5486915at2"/>
<feature type="region of interest" description="Disordered" evidence="1">
    <location>
        <begin position="1094"/>
        <end position="1117"/>
    </location>
</feature>
<accession>A0A250IJY4</accession>
<protein>
    <recommendedName>
        <fullName evidence="2">J domain-containing protein</fullName>
    </recommendedName>
</protein>
<feature type="compositionally biased region" description="Low complexity" evidence="1">
    <location>
        <begin position="392"/>
        <end position="402"/>
    </location>
</feature>
<feature type="domain" description="J" evidence="2">
    <location>
        <begin position="1432"/>
        <end position="1503"/>
    </location>
</feature>
<dbReference type="Gene3D" id="1.10.287.110">
    <property type="entry name" value="DnaJ domain"/>
    <property type="match status" value="1"/>
</dbReference>
<evidence type="ECO:0000256" key="1">
    <source>
        <dbReference type="SAM" id="MobiDB-lite"/>
    </source>
</evidence>
<dbReference type="Proteomes" id="UP000217289">
    <property type="component" value="Chromosome"/>
</dbReference>
<feature type="region of interest" description="Disordered" evidence="1">
    <location>
        <begin position="854"/>
        <end position="905"/>
    </location>
</feature>
<sequence length="1505" mass="164975">MAEPVLLVHDDIATIASVRRLLTREGYEVILATSVADALIGFGHHLPVLIVLAPGVESGRGHLVLEELGLHPDMRLARVLLLGDAVPGSAAPVAPLPLDGAGFVAQVAHLIASPAGPESWFVVKDEVEVPASPTPMLAGPPGLQPRTPSPVRNIGLEQTLFTESSLEDSLPPVSPFALDAEPSSPGPVADDFPPPPDVFLPRGESAPSAMELAESEPDAEAESLFGQTEQAVVGSGRIPPERLIEPDAVPPPSEPSASPGVPAGLRARTPSHTAIPTITAVSPVEMGPVENPVPVPEPVKPLPALPPVKAVDIEVEARAEAERLAQWEIDSALAREQAEAARKAGPQLGDEGFFDVELTPARPSLALPLLEPEHGLAPRPLEGSELEPVPEDAPLPSESEAPEAWEAPHAESVGATWFDLEPEVTSPDAAPVGSLVETPSQAPRGEDPLPAGELPERTDKFPLRRVAGSADAPDVDSLPAEDAIAVMEVRLMRTERRIAQILSERDEAVARQRTAESARAELEADVERLRAEQRTREESHEAHAVSLRSEWERSQREAEALRARLAALTEEREREGALRLELEQRWEQRATSDAQARVQSETRGEEARAARAAAEARAEAEARSRQEWEARAHGELKSRQEWEARAHAEMKARKELLGRMEQEARARTEAEARARVEAEARAQAEQRAEAEARARADVESRARSTADARVQLEMKARAEAEARALAADKARSDAEAQAEVEARARARLELSAEAAEKARQRAEARANKAEQERVEALSRAESLVKARGEAQARAEAEALLRAELEERIERVTREHAEREAESERSRRDLEARVERVTREHAERDAQAERLRRELEARTERMTGEHSDREAEAERLRRELEARLERMTGEHAEREAEAERSRQELEARVERLTGAYAELETQAEELERARVDAETRAMNTERLRLEAEARVERAAQARATAQDRADEAEQRVASAERLRVELEGQVENSVKALGAVEAQAEELERARVDAETRAVNTERLRVELEARVERLEKERAVARTRAAEEKHARVEAEARLARLEETVAERSAHLDEARAESERLARSLAQEREAREALSQEISRLESSRAEAERSHRDAEARVLREASETVARVRSETEAAIARAEAETADMAARARAALISFQPPEGPAVDIPRGGSVSGDGLARLVTRLREARIQVRFELKGTRALRVLWLKDGALVGAVSSASDESLVDRARADGLIDARQENELRLVRGTSTTALLEAMRGRGYLRENEVIPLVQRYTEQVALDALAEDSSLYRLIEEAPPHEVALAASTRPLLHLLAEALRDRVSAETFMTAAGGLRAGVLRSGSEPEPESFGLSSRELRLLAEVDGEQTLEQLVLGAGLPQDTALRALGLCHALGLLQLRPAVPLEGDEDAPGELDVRRLESKYEEIQDADYFSVLGLARTAGGEDVRRAHALLTAEFHPLRFAGHPDPVLQHRAQQIATSLSEAARALADDRLREEYARSLRD</sequence>
<dbReference type="SUPFAM" id="SSF46565">
    <property type="entry name" value="Chaperone J-domain"/>
    <property type="match status" value="1"/>
</dbReference>
<dbReference type="SUPFAM" id="SSF90257">
    <property type="entry name" value="Myosin rod fragments"/>
    <property type="match status" value="1"/>
</dbReference>
<dbReference type="InterPro" id="IPR011006">
    <property type="entry name" value="CheY-like_superfamily"/>
</dbReference>
<organism evidence="3 4">
    <name type="scientific">Melittangium boletus DSM 14713</name>
    <dbReference type="NCBI Taxonomy" id="1294270"/>
    <lineage>
        <taxon>Bacteria</taxon>
        <taxon>Pseudomonadati</taxon>
        <taxon>Myxococcota</taxon>
        <taxon>Myxococcia</taxon>
        <taxon>Myxococcales</taxon>
        <taxon>Cystobacterineae</taxon>
        <taxon>Archangiaceae</taxon>
        <taxon>Melittangium</taxon>
    </lineage>
</organism>
<name>A0A250IJY4_9BACT</name>
<dbReference type="InterPro" id="IPR036869">
    <property type="entry name" value="J_dom_sf"/>
</dbReference>
<proteinExistence type="predicted"/>
<dbReference type="RefSeq" id="WP_095979829.1">
    <property type="nucleotide sequence ID" value="NZ_CP022163.1"/>
</dbReference>
<dbReference type="EMBL" id="CP022163">
    <property type="protein sequence ID" value="ATB31512.1"/>
    <property type="molecule type" value="Genomic_DNA"/>
</dbReference>
<feature type="region of interest" description="Disordered" evidence="1">
    <location>
        <begin position="589"/>
        <end position="640"/>
    </location>
</feature>
<dbReference type="PANTHER" id="PTHR23159">
    <property type="entry name" value="CENTROSOMAL PROTEIN 2"/>
    <property type="match status" value="1"/>
</dbReference>
<dbReference type="PANTHER" id="PTHR23159:SF47">
    <property type="entry name" value="TRICHOHYALIN"/>
    <property type="match status" value="1"/>
</dbReference>
<dbReference type="InterPro" id="IPR001623">
    <property type="entry name" value="DnaJ_domain"/>
</dbReference>
<gene>
    <name evidence="3" type="ORF">MEBOL_004975</name>
</gene>
<evidence type="ECO:0000313" key="4">
    <source>
        <dbReference type="Proteomes" id="UP000217289"/>
    </source>
</evidence>
<feature type="region of interest" description="Disordered" evidence="1">
    <location>
        <begin position="164"/>
        <end position="223"/>
    </location>
</feature>
<keyword evidence="4" id="KW-1185">Reference proteome</keyword>
<evidence type="ECO:0000313" key="3">
    <source>
        <dbReference type="EMBL" id="ATB31512.1"/>
    </source>
</evidence>
<feature type="region of interest" description="Disordered" evidence="1">
    <location>
        <begin position="374"/>
        <end position="402"/>
    </location>
</feature>